<name>A0A9N8DRJ2_9STRA</name>
<organism evidence="2 3">
    <name type="scientific">Seminavis robusta</name>
    <dbReference type="NCBI Taxonomy" id="568900"/>
    <lineage>
        <taxon>Eukaryota</taxon>
        <taxon>Sar</taxon>
        <taxon>Stramenopiles</taxon>
        <taxon>Ochrophyta</taxon>
        <taxon>Bacillariophyta</taxon>
        <taxon>Bacillariophyceae</taxon>
        <taxon>Bacillariophycidae</taxon>
        <taxon>Naviculales</taxon>
        <taxon>Naviculaceae</taxon>
        <taxon>Seminavis</taxon>
    </lineage>
</organism>
<evidence type="ECO:0000313" key="2">
    <source>
        <dbReference type="EMBL" id="CAB9505619.1"/>
    </source>
</evidence>
<sequence>MKLNLDSAECPLDANLEKVIPGLFQWQSSNAASVDRVEEKVDALTNTMKGHFVELHERQVQLGSDQKRELASAFMDAAQTLLAKAALDDVAASSSPARDGTVEPAVGDTATVTQQSPEQLPSPVQPRQLAPMDLEPALPQGRITKKGQPLPHHLAFYRMTQKHLLLKELVDEWLGEGKFGKKEDGSKEEYGGIQGRDKLFGTKWRPHLNKKHISRTKMTYDALVAYGDRHGLCLNDVCDRLQETYATTCKCSVANFVEWAKKPSNDGREAPLLATGKSRGRTKKAANSDNNNR</sequence>
<comment type="caution">
    <text evidence="2">The sequence shown here is derived from an EMBL/GenBank/DDBJ whole genome shotgun (WGS) entry which is preliminary data.</text>
</comment>
<keyword evidence="3" id="KW-1185">Reference proteome</keyword>
<gene>
    <name evidence="2" type="ORF">SEMRO_237_G095350.1</name>
</gene>
<accession>A0A9N8DRJ2</accession>
<dbReference type="Proteomes" id="UP001153069">
    <property type="component" value="Unassembled WGS sequence"/>
</dbReference>
<feature type="region of interest" description="Disordered" evidence="1">
    <location>
        <begin position="265"/>
        <end position="293"/>
    </location>
</feature>
<proteinExistence type="predicted"/>
<dbReference type="EMBL" id="CAICTM010000236">
    <property type="protein sequence ID" value="CAB9505619.1"/>
    <property type="molecule type" value="Genomic_DNA"/>
</dbReference>
<evidence type="ECO:0000256" key="1">
    <source>
        <dbReference type="SAM" id="MobiDB-lite"/>
    </source>
</evidence>
<protein>
    <submittedName>
        <fullName evidence="2">Uncharacterized protein</fullName>
    </submittedName>
</protein>
<reference evidence="2" key="1">
    <citation type="submission" date="2020-06" db="EMBL/GenBank/DDBJ databases">
        <authorList>
            <consortium name="Plant Systems Biology data submission"/>
        </authorList>
    </citation>
    <scope>NUCLEOTIDE SEQUENCE</scope>
    <source>
        <strain evidence="2">D6</strain>
    </source>
</reference>
<evidence type="ECO:0000313" key="3">
    <source>
        <dbReference type="Proteomes" id="UP001153069"/>
    </source>
</evidence>
<dbReference type="AlphaFoldDB" id="A0A9N8DRJ2"/>